<keyword evidence="4 5" id="KW-0949">S-adenosyl-L-methionine</keyword>
<evidence type="ECO:0000256" key="5">
    <source>
        <dbReference type="HAMAP-Rule" id="MF_03190"/>
    </source>
</evidence>
<proteinExistence type="inferred from homology"/>
<feature type="binding site" evidence="5">
    <location>
        <position position="192"/>
    </location>
    <ligand>
        <name>S-adenosyl-L-methionine</name>
        <dbReference type="ChEBI" id="CHEBI:59789"/>
    </ligand>
</feature>
<keyword evidence="2 5" id="KW-0808">Transferase</keyword>
<dbReference type="PANTHER" id="PTHR43464:SF19">
    <property type="entry name" value="UBIQUINONE BIOSYNTHESIS O-METHYLTRANSFERASE, MITOCHONDRIAL"/>
    <property type="match status" value="1"/>
</dbReference>
<dbReference type="HAMAP" id="MF_00472">
    <property type="entry name" value="UbiG"/>
    <property type="match status" value="1"/>
</dbReference>
<keyword evidence="3 5" id="KW-0831">Ubiquinone biosynthesis</keyword>
<organism evidence="6 7">
    <name type="scientific">Sporidiobolus salmonicolor</name>
    <name type="common">Yeast-like fungus</name>
    <name type="synonym">Sporobolomyces salmonicolor</name>
    <dbReference type="NCBI Taxonomy" id="5005"/>
    <lineage>
        <taxon>Eukaryota</taxon>
        <taxon>Fungi</taxon>
        <taxon>Dikarya</taxon>
        <taxon>Basidiomycota</taxon>
        <taxon>Pucciniomycotina</taxon>
        <taxon>Microbotryomycetes</taxon>
        <taxon>Sporidiobolales</taxon>
        <taxon>Sporidiobolaceae</taxon>
        <taxon>Sporobolomyces</taxon>
    </lineage>
</organism>
<comment type="catalytic activity">
    <reaction evidence="5">
        <text>a 3,4-dihydroxy-5-(all-trans-polyprenyl)benzoate + S-adenosyl-L-methionine = a 4-hydroxy-3-methoxy-5-(all-trans-polyprenyl)benzoate + S-adenosyl-L-homocysteine + H(+)</text>
        <dbReference type="Rhea" id="RHEA:44452"/>
        <dbReference type="Rhea" id="RHEA-COMP:10930"/>
        <dbReference type="Rhea" id="RHEA-COMP:10931"/>
        <dbReference type="ChEBI" id="CHEBI:15378"/>
        <dbReference type="ChEBI" id="CHEBI:57856"/>
        <dbReference type="ChEBI" id="CHEBI:59789"/>
        <dbReference type="ChEBI" id="CHEBI:64694"/>
        <dbReference type="ChEBI" id="CHEBI:84443"/>
        <dbReference type="EC" id="2.1.1.114"/>
    </reaction>
</comment>
<keyword evidence="5" id="KW-0460">Magnesium</keyword>
<evidence type="ECO:0000313" key="6">
    <source>
        <dbReference type="EMBL" id="CEQ39040.1"/>
    </source>
</evidence>
<evidence type="ECO:0000256" key="1">
    <source>
        <dbReference type="ARBA" id="ARBA00022603"/>
    </source>
</evidence>
<feature type="binding site" evidence="5">
    <location>
        <position position="128"/>
    </location>
    <ligand>
        <name>S-adenosyl-L-methionine</name>
        <dbReference type="ChEBI" id="CHEBI:59789"/>
    </ligand>
</feature>
<dbReference type="InterPro" id="IPR010233">
    <property type="entry name" value="UbiG_MeTrfase"/>
</dbReference>
<dbReference type="GO" id="GO:0046872">
    <property type="term" value="F:metal ion binding"/>
    <property type="evidence" value="ECO:0007669"/>
    <property type="project" value="UniProtKB-KW"/>
</dbReference>
<sequence>MFRAPAAARLVRRTAPHLPKPTPRLLRPCQLALSAPSRRSSSTNTISPDEIAHFSALSAHWWDPTGEFGLLHRMNPARVQFMRDSLLRAEELPQARWLEGRNVLDVGCGGGIFAESLARLGADTLAIDASSSNISVAQTHASRDPAFNLVNSSIPPLPSGRETAQRNPLEYRHCAAEDLVREGRQFDVVCAMEVIEHVEDPRGFLDCLSQLTKVRSPSASDPPPAALTFSCSRSRLSKLHPSQPGGFLLLSTISRTPLAQFLTITMAESILRLVTPGTHTYHKYIKPDELQAFFDGKGWWGMERRGCVYDPLAGRWRLLGEGEFGGAGELVNYFAGVRKPL</sequence>
<dbReference type="CDD" id="cd02440">
    <property type="entry name" value="AdoMet_MTases"/>
    <property type="match status" value="1"/>
</dbReference>
<comment type="catalytic activity">
    <reaction evidence="5">
        <text>a 3-demethylubiquinone + S-adenosyl-L-methionine = a ubiquinone + S-adenosyl-L-homocysteine</text>
        <dbReference type="Rhea" id="RHEA:81215"/>
        <dbReference type="Rhea" id="RHEA-COMP:9565"/>
        <dbReference type="Rhea" id="RHEA-COMP:19654"/>
        <dbReference type="ChEBI" id="CHEBI:16389"/>
        <dbReference type="ChEBI" id="CHEBI:57856"/>
        <dbReference type="ChEBI" id="CHEBI:59789"/>
        <dbReference type="ChEBI" id="CHEBI:231825"/>
    </reaction>
</comment>
<evidence type="ECO:0000313" key="7">
    <source>
        <dbReference type="Proteomes" id="UP000243876"/>
    </source>
</evidence>
<comment type="pathway">
    <text evidence="5">Cofactor biosynthesis; ubiquinone biosynthesis.</text>
</comment>
<evidence type="ECO:0000256" key="3">
    <source>
        <dbReference type="ARBA" id="ARBA00022688"/>
    </source>
</evidence>
<evidence type="ECO:0000256" key="2">
    <source>
        <dbReference type="ARBA" id="ARBA00022679"/>
    </source>
</evidence>
<comment type="catalytic activity">
    <reaction evidence="5">
        <text>a 3-demethylubiquinol + S-adenosyl-L-methionine = a ubiquinol + S-adenosyl-L-homocysteine + H(+)</text>
        <dbReference type="Rhea" id="RHEA:44380"/>
        <dbReference type="Rhea" id="RHEA-COMP:9566"/>
        <dbReference type="Rhea" id="RHEA-COMP:10914"/>
        <dbReference type="ChEBI" id="CHEBI:15378"/>
        <dbReference type="ChEBI" id="CHEBI:17976"/>
        <dbReference type="ChEBI" id="CHEBI:57856"/>
        <dbReference type="ChEBI" id="CHEBI:59789"/>
        <dbReference type="ChEBI" id="CHEBI:84422"/>
        <dbReference type="EC" id="2.1.1.64"/>
    </reaction>
</comment>
<protein>
    <recommendedName>
        <fullName evidence="5">Ubiquinone biosynthesis O-methyltransferase, mitochondrial</fullName>
    </recommendedName>
    <alternativeName>
        <fullName evidence="5">3-demethylubiquinol 3-O-methyltransferase</fullName>
        <ecNumber evidence="5">2.1.1.64</ecNumber>
    </alternativeName>
    <alternativeName>
        <fullName evidence="5">3-demethylubiquinone 3-O-methyltransferase</fullName>
        <ecNumber evidence="5">2.1.1.-</ecNumber>
    </alternativeName>
    <alternativeName>
        <fullName evidence="5">Polyprenyldihydroxybenzoate methyltransferase</fullName>
        <ecNumber evidence="5">2.1.1.114</ecNumber>
    </alternativeName>
</protein>
<feature type="binding site" evidence="5">
    <location>
        <position position="78"/>
    </location>
    <ligand>
        <name>S-adenosyl-L-methionine</name>
        <dbReference type="ChEBI" id="CHEBI:59789"/>
    </ligand>
</feature>
<evidence type="ECO:0000256" key="4">
    <source>
        <dbReference type="ARBA" id="ARBA00022691"/>
    </source>
</evidence>
<reference evidence="7" key="1">
    <citation type="submission" date="2015-02" db="EMBL/GenBank/DDBJ databases">
        <authorList>
            <person name="Gon?alves P."/>
        </authorList>
    </citation>
    <scope>NUCLEOTIDE SEQUENCE [LARGE SCALE GENOMIC DNA]</scope>
</reference>
<dbReference type="GO" id="GO:0032259">
    <property type="term" value="P:methylation"/>
    <property type="evidence" value="ECO:0007669"/>
    <property type="project" value="UniProtKB-KW"/>
</dbReference>
<feature type="binding site" evidence="5">
    <location>
        <position position="107"/>
    </location>
    <ligand>
        <name>S-adenosyl-L-methionine</name>
        <dbReference type="ChEBI" id="CHEBI:59789"/>
    </ligand>
</feature>
<comment type="subunit">
    <text evidence="5">Component of a multi-subunit COQ enzyme complex, composed of at least COQ3, COQ4, COQ5, COQ6, COQ7 and COQ9.</text>
</comment>
<dbReference type="UniPathway" id="UPA00232"/>
<dbReference type="EC" id="2.1.1.64" evidence="5"/>
<keyword evidence="5" id="KW-0999">Mitochondrion inner membrane</keyword>
<keyword evidence="7" id="KW-1185">Reference proteome</keyword>
<dbReference type="Gene3D" id="3.40.50.150">
    <property type="entry name" value="Vaccinia Virus protein VP39"/>
    <property type="match status" value="1"/>
</dbReference>
<feature type="binding site" evidence="5">
    <location>
        <position position="193"/>
    </location>
    <ligand>
        <name>Mg(2+)</name>
        <dbReference type="ChEBI" id="CHEBI:18420"/>
    </ligand>
</feature>
<dbReference type="OrthoDB" id="3265906at2759"/>
<comment type="cofactor">
    <cofactor evidence="5">
        <name>Mg(2+)</name>
        <dbReference type="ChEBI" id="CHEBI:18420"/>
    </cofactor>
</comment>
<feature type="binding site" evidence="5">
    <location>
        <position position="196"/>
    </location>
    <ligand>
        <name>Mg(2+)</name>
        <dbReference type="ChEBI" id="CHEBI:18420"/>
    </ligand>
</feature>
<accession>A0A0D6EHH4</accession>
<feature type="binding site" evidence="5">
    <location>
        <position position="197"/>
    </location>
    <ligand>
        <name>Mg(2+)</name>
        <dbReference type="ChEBI" id="CHEBI:18420"/>
    </ligand>
</feature>
<dbReference type="PANTHER" id="PTHR43464">
    <property type="entry name" value="METHYLTRANSFERASE"/>
    <property type="match status" value="1"/>
</dbReference>
<dbReference type="Proteomes" id="UP000243876">
    <property type="component" value="Unassembled WGS sequence"/>
</dbReference>
<gene>
    <name evidence="6" type="primary">SPOSA6832_00528</name>
    <name evidence="5" type="synonym">COQ3</name>
</gene>
<dbReference type="SUPFAM" id="SSF53335">
    <property type="entry name" value="S-adenosyl-L-methionine-dependent methyltransferases"/>
    <property type="match status" value="1"/>
</dbReference>
<keyword evidence="5" id="KW-0472">Membrane</keyword>
<dbReference type="InterPro" id="IPR029063">
    <property type="entry name" value="SAM-dependent_MTases_sf"/>
</dbReference>
<dbReference type="EC" id="2.1.1.114" evidence="5"/>
<keyword evidence="1 5" id="KW-0489">Methyltransferase</keyword>
<dbReference type="GO" id="GO:0061542">
    <property type="term" value="F:3-demethylubiquinol 3-O-methyltransferase activity"/>
    <property type="evidence" value="ECO:0007669"/>
    <property type="project" value="UniProtKB-UniRule"/>
</dbReference>
<comment type="subcellular location">
    <subcellularLocation>
        <location evidence="5">Mitochondrion inner membrane</location>
        <topology evidence="5">Peripheral membrane protein</topology>
        <orientation evidence="5">Matrix side</orientation>
    </subcellularLocation>
</comment>
<keyword evidence="5" id="KW-0496">Mitochondrion</keyword>
<dbReference type="GO" id="GO:0120537">
    <property type="term" value="F:3-demethylubiquinone 3-O-methyltransferase activity"/>
    <property type="evidence" value="ECO:0007669"/>
    <property type="project" value="RHEA"/>
</dbReference>
<dbReference type="NCBIfam" id="TIGR01983">
    <property type="entry name" value="UbiG"/>
    <property type="match status" value="1"/>
</dbReference>
<keyword evidence="5" id="KW-0479">Metal-binding</keyword>
<dbReference type="GO" id="GO:0010420">
    <property type="term" value="F:polyprenyldihydroxybenzoate methyltransferase activity"/>
    <property type="evidence" value="ECO:0007669"/>
    <property type="project" value="UniProtKB-UniRule"/>
</dbReference>
<comment type="function">
    <text evidence="5">O-methyltransferase required for two non-consecutive steps during ubiquinone biosynthesis. Catalyzes the 2 O-methylation of 3,4-dihydroxy-5-(all-trans-polyprenyl)benzoic acid into 4-hydroxy-3-methoxy-5-(all-trans-polyprenyl)benzoic acid. Also catalyzes the last step of ubiquinone biosynthesis by mediating methylation of 3-demethylubiquinone into ubiquinone. Also able to mediate the methylation of 3-demethylubiquinol into ubiquinol.</text>
</comment>
<dbReference type="AlphaFoldDB" id="A0A0D6EHH4"/>
<dbReference type="EMBL" id="CENE01000002">
    <property type="protein sequence ID" value="CEQ39040.1"/>
    <property type="molecule type" value="Genomic_DNA"/>
</dbReference>
<name>A0A0D6EHH4_SPOSA</name>
<dbReference type="EC" id="2.1.1.-" evidence="5"/>
<dbReference type="GO" id="GO:0031314">
    <property type="term" value="C:extrinsic component of mitochondrial inner membrane"/>
    <property type="evidence" value="ECO:0007669"/>
    <property type="project" value="UniProtKB-UniRule"/>
</dbReference>
<dbReference type="Pfam" id="PF13489">
    <property type="entry name" value="Methyltransf_23"/>
    <property type="match status" value="1"/>
</dbReference>
<comment type="similarity">
    <text evidence="5">Belongs to the class I-like SAM-binding methyltransferase superfamily. UbiG/COQ3 family.</text>
</comment>